<proteinExistence type="predicted"/>
<protein>
    <submittedName>
        <fullName evidence="3">Homeodomain-like DNA binding domain-containing transcription factor</fullName>
    </submittedName>
</protein>
<keyword evidence="4" id="KW-1185">Reference proteome</keyword>
<evidence type="ECO:0000259" key="2">
    <source>
        <dbReference type="PROSITE" id="PS51253"/>
    </source>
</evidence>
<dbReference type="GO" id="GO:0005634">
    <property type="term" value="C:nucleus"/>
    <property type="evidence" value="ECO:0007669"/>
    <property type="project" value="TreeGrafter"/>
</dbReference>
<dbReference type="PANTHER" id="PTHR19303">
    <property type="entry name" value="TRANSPOSON"/>
    <property type="match status" value="1"/>
</dbReference>
<reference evidence="4" key="1">
    <citation type="submission" date="2015-06" db="EMBL/GenBank/DDBJ databases">
        <title>Expansion of signal transduction pathways in fungi by whole-genome duplication.</title>
        <authorList>
            <consortium name="DOE Joint Genome Institute"/>
            <person name="Corrochano L.M."/>
            <person name="Kuo A."/>
            <person name="Marcet-Houben M."/>
            <person name="Polaino S."/>
            <person name="Salamov A."/>
            <person name="Villalobos J.M."/>
            <person name="Alvarez M.I."/>
            <person name="Avalos J."/>
            <person name="Benito E.P."/>
            <person name="Benoit I."/>
            <person name="Burger G."/>
            <person name="Camino L.P."/>
            <person name="Canovas D."/>
            <person name="Cerda-Olmedo E."/>
            <person name="Cheng J.-F."/>
            <person name="Dominguez A."/>
            <person name="Elias M."/>
            <person name="Eslava A.P."/>
            <person name="Glaser F."/>
            <person name="Grimwood J."/>
            <person name="Gutierrez G."/>
            <person name="Heitman J."/>
            <person name="Henrissat B."/>
            <person name="Iturriaga E.A."/>
            <person name="Lang B.F."/>
            <person name="Lavin J.L."/>
            <person name="Lee S."/>
            <person name="Li W."/>
            <person name="Lindquist E."/>
            <person name="Lopez-Garcia S."/>
            <person name="Luque E.M."/>
            <person name="Marcos A.T."/>
            <person name="Martin J."/>
            <person name="McCluskey K."/>
            <person name="Medina H.R."/>
            <person name="Miralles-Duran A."/>
            <person name="Miyazaki A."/>
            <person name="Munoz-Torres E."/>
            <person name="Oguiza J.A."/>
            <person name="Ohm R."/>
            <person name="Olmedo M."/>
            <person name="Orejas M."/>
            <person name="Ortiz-Castellanos L."/>
            <person name="Pisabarro A.G."/>
            <person name="Rodriguez-Romero J."/>
            <person name="Ruiz-Herrera J."/>
            <person name="Ruiz-Vazquez R."/>
            <person name="Sanz C."/>
            <person name="Schackwitz W."/>
            <person name="Schmutz J."/>
            <person name="Shahriari M."/>
            <person name="Shelest E."/>
            <person name="Silva-Franco F."/>
            <person name="Soanes D."/>
            <person name="Syed K."/>
            <person name="Tagua V.G."/>
            <person name="Talbot N.J."/>
            <person name="Thon M."/>
            <person name="De vries R.P."/>
            <person name="Wiebenga A."/>
            <person name="Yadav J.S."/>
            <person name="Braun E.L."/>
            <person name="Baker S."/>
            <person name="Garre V."/>
            <person name="Horwitz B."/>
            <person name="Torres-Martinez S."/>
            <person name="Idnurm A."/>
            <person name="Herrera-Estrella A."/>
            <person name="Gabaldon T."/>
            <person name="Grigoriev I.V."/>
        </authorList>
    </citation>
    <scope>NUCLEOTIDE SEQUENCE [LARGE SCALE GENOMIC DNA]</scope>
    <source>
        <strain evidence="4">NRRL 1555(-)</strain>
    </source>
</reference>
<evidence type="ECO:0000256" key="1">
    <source>
        <dbReference type="ARBA" id="ARBA00023125"/>
    </source>
</evidence>
<feature type="domain" description="HTH CENPB-type" evidence="2">
    <location>
        <begin position="1"/>
        <end position="20"/>
    </location>
</feature>
<dbReference type="FunCoup" id="A0A162U6U4">
    <property type="interactions" value="230"/>
</dbReference>
<dbReference type="InterPro" id="IPR006600">
    <property type="entry name" value="HTH_CenpB_DNA-bd_dom"/>
</dbReference>
<dbReference type="EMBL" id="KV440980">
    <property type="protein sequence ID" value="OAD73922.1"/>
    <property type="molecule type" value="Genomic_DNA"/>
</dbReference>
<evidence type="ECO:0000313" key="3">
    <source>
        <dbReference type="EMBL" id="OAD73922.1"/>
    </source>
</evidence>
<dbReference type="GeneID" id="29001461"/>
<sequence length="209" mass="24373">SASQGWMEKFGKRHCIKMNRIHGEADSTDIKLLQIDKAAIKEKIERYSACDIYNFDETALFYAAPPRTTISHQKFSGWKDNKKYLTVGFLCNADGTDKWSNILMIGHARRPNCFNKNNKKQKASDHGFSMYHYNSNAWMTRSIFHVFLRRFDHSMKAQNRKVLLILHNFYGHIVDYAPTNVELLFLPPNTTSHLQLLNGSIIWAFKTYF</sequence>
<keyword evidence="3" id="KW-0371">Homeobox</keyword>
<name>A0A162U6U4_PHYB8</name>
<feature type="non-terminal residue" evidence="3">
    <location>
        <position position="209"/>
    </location>
</feature>
<dbReference type="PANTHER" id="PTHR19303:SF73">
    <property type="entry name" value="PROTEIN PDC2"/>
    <property type="match status" value="1"/>
</dbReference>
<dbReference type="AlphaFoldDB" id="A0A162U6U4"/>
<dbReference type="InterPro" id="IPR004875">
    <property type="entry name" value="DDE_SF_endonuclease_dom"/>
</dbReference>
<dbReference type="InterPro" id="IPR050863">
    <property type="entry name" value="CenT-Element_Derived"/>
</dbReference>
<dbReference type="PROSITE" id="PS51253">
    <property type="entry name" value="HTH_CENPB"/>
    <property type="match status" value="1"/>
</dbReference>
<dbReference type="Pfam" id="PF03184">
    <property type="entry name" value="DDE_1"/>
    <property type="match status" value="1"/>
</dbReference>
<dbReference type="InParanoid" id="A0A162U6U4"/>
<keyword evidence="1 3" id="KW-0238">DNA-binding</keyword>
<dbReference type="VEuPathDB" id="FungiDB:PHYBLDRAFT_5977"/>
<feature type="non-terminal residue" evidence="3">
    <location>
        <position position="1"/>
    </location>
</feature>
<gene>
    <name evidence="3" type="ORF">PHYBLDRAFT_5977</name>
</gene>
<dbReference type="RefSeq" id="XP_018291962.1">
    <property type="nucleotide sequence ID" value="XM_018440555.1"/>
</dbReference>
<dbReference type="Proteomes" id="UP000077315">
    <property type="component" value="Unassembled WGS sequence"/>
</dbReference>
<organism evidence="3 4">
    <name type="scientific">Phycomyces blakesleeanus (strain ATCC 8743b / DSM 1359 / FGSC 10004 / NBRC 33097 / NRRL 1555)</name>
    <dbReference type="NCBI Taxonomy" id="763407"/>
    <lineage>
        <taxon>Eukaryota</taxon>
        <taxon>Fungi</taxon>
        <taxon>Fungi incertae sedis</taxon>
        <taxon>Mucoromycota</taxon>
        <taxon>Mucoromycotina</taxon>
        <taxon>Mucoromycetes</taxon>
        <taxon>Mucorales</taxon>
        <taxon>Phycomycetaceae</taxon>
        <taxon>Phycomyces</taxon>
    </lineage>
</organism>
<dbReference type="OrthoDB" id="2439524at2759"/>
<dbReference type="GO" id="GO:0003677">
    <property type="term" value="F:DNA binding"/>
    <property type="evidence" value="ECO:0007669"/>
    <property type="project" value="UniProtKB-KW"/>
</dbReference>
<accession>A0A162U6U4</accession>
<evidence type="ECO:0000313" key="4">
    <source>
        <dbReference type="Proteomes" id="UP000077315"/>
    </source>
</evidence>